<proteinExistence type="predicted"/>
<dbReference type="EMBL" id="MU393472">
    <property type="protein sequence ID" value="KAI4865416.1"/>
    <property type="molecule type" value="Genomic_DNA"/>
</dbReference>
<dbReference type="Proteomes" id="UP001497700">
    <property type="component" value="Unassembled WGS sequence"/>
</dbReference>
<gene>
    <name evidence="1" type="ORF">F4820DRAFT_420363</name>
</gene>
<protein>
    <submittedName>
        <fullName evidence="1">MFS transporter</fullName>
    </submittedName>
</protein>
<name>A0ACB9Z101_9PEZI</name>
<reference evidence="1 2" key="1">
    <citation type="journal article" date="2022" name="New Phytol.">
        <title>Ecological generalism drives hyperdiversity of secondary metabolite gene clusters in xylarialean endophytes.</title>
        <authorList>
            <person name="Franco M.E.E."/>
            <person name="Wisecaver J.H."/>
            <person name="Arnold A.E."/>
            <person name="Ju Y.M."/>
            <person name="Slot J.C."/>
            <person name="Ahrendt S."/>
            <person name="Moore L.P."/>
            <person name="Eastman K.E."/>
            <person name="Scott K."/>
            <person name="Konkel Z."/>
            <person name="Mondo S.J."/>
            <person name="Kuo A."/>
            <person name="Hayes R.D."/>
            <person name="Haridas S."/>
            <person name="Andreopoulos B."/>
            <person name="Riley R."/>
            <person name="LaButti K."/>
            <person name="Pangilinan J."/>
            <person name="Lipzen A."/>
            <person name="Amirebrahimi M."/>
            <person name="Yan J."/>
            <person name="Adam C."/>
            <person name="Keymanesh K."/>
            <person name="Ng V."/>
            <person name="Louie K."/>
            <person name="Northen T."/>
            <person name="Drula E."/>
            <person name="Henrissat B."/>
            <person name="Hsieh H.M."/>
            <person name="Youens-Clark K."/>
            <person name="Lutzoni F."/>
            <person name="Miadlikowska J."/>
            <person name="Eastwood D.C."/>
            <person name="Hamelin R.C."/>
            <person name="Grigoriev I.V."/>
            <person name="U'Ren J.M."/>
        </authorList>
    </citation>
    <scope>NUCLEOTIDE SEQUENCE [LARGE SCALE GENOMIC DNA]</scope>
    <source>
        <strain evidence="1 2">CBS 119005</strain>
    </source>
</reference>
<evidence type="ECO:0000313" key="2">
    <source>
        <dbReference type="Proteomes" id="UP001497700"/>
    </source>
</evidence>
<sequence length="580" mass="62404">MSTEPNAAHYIPRQGDVEVMEQNAMPDIIPGTDIIFAGGQGGGEGEGAANNEVVLVPQPTSNPDDPLNWSRTWKTIVIVNQSVFVFVSIMTPLAISPLTLLFEAEFRKSLPEVNMLFGAAAITLGYANFLIVPAANLVGRRPVVLVCGLVCILANVWQGLVTSYPSFLAARVISGLGAAANESIMPMVVADLLFLHQRGSSMALYFWAYFLGLFIGPIISGAIATQISWRWFFWVCTILQGASFIFLLVAHPETKYDRPVITVPASSSPSIMDIRTAAPPGAEKASDGVISSSSSEAHMRTQSPQTVPTMTTAHHIANGRPSRAQFSMLPMRKRQRFNHRGGSGSVAAVLLRDVVSPIRILVCYPIVLWSSLAMGFAANALLCLNLTQAQVFGAPPFLFTPDQIGFTNFAFAAGAVVALGTAGPLSDRIALRRARANGGVLEAEMRLPALVPYVCANLAGMVVAAVGYQRAWSWEVIVIVGYSLVGLQVVGIPAIAIAYAVDSYKSLPGEVMIAATIVKNTFGFGLIFYFNDWAARSGYISPVLLIMALTCGFSVLGLCVFIPWGKQFRRWTKDSKLHTL</sequence>
<organism evidence="1 2">
    <name type="scientific">Hypoxylon rubiginosum</name>
    <dbReference type="NCBI Taxonomy" id="110542"/>
    <lineage>
        <taxon>Eukaryota</taxon>
        <taxon>Fungi</taxon>
        <taxon>Dikarya</taxon>
        <taxon>Ascomycota</taxon>
        <taxon>Pezizomycotina</taxon>
        <taxon>Sordariomycetes</taxon>
        <taxon>Xylariomycetidae</taxon>
        <taxon>Xylariales</taxon>
        <taxon>Hypoxylaceae</taxon>
        <taxon>Hypoxylon</taxon>
    </lineage>
</organism>
<evidence type="ECO:0000313" key="1">
    <source>
        <dbReference type="EMBL" id="KAI4865416.1"/>
    </source>
</evidence>
<keyword evidence="2" id="KW-1185">Reference proteome</keyword>
<accession>A0ACB9Z101</accession>
<comment type="caution">
    <text evidence="1">The sequence shown here is derived from an EMBL/GenBank/DDBJ whole genome shotgun (WGS) entry which is preliminary data.</text>
</comment>